<dbReference type="AlphaFoldDB" id="A0A6J4VZM0"/>
<dbReference type="InterPro" id="IPR005531">
    <property type="entry name" value="Asp23"/>
</dbReference>
<organism evidence="2">
    <name type="scientific">uncultured Thermomicrobiales bacterium</name>
    <dbReference type="NCBI Taxonomy" id="1645740"/>
    <lineage>
        <taxon>Bacteria</taxon>
        <taxon>Pseudomonadati</taxon>
        <taxon>Thermomicrobiota</taxon>
        <taxon>Thermomicrobia</taxon>
        <taxon>Thermomicrobiales</taxon>
        <taxon>environmental samples</taxon>
    </lineage>
</organism>
<proteinExistence type="inferred from homology"/>
<evidence type="ECO:0008006" key="3">
    <source>
        <dbReference type="Google" id="ProtNLM"/>
    </source>
</evidence>
<accession>A0A6J4VZM0</accession>
<protein>
    <recommendedName>
        <fullName evidence="3">Alkaline shock protein 23</fullName>
    </recommendedName>
</protein>
<dbReference type="EMBL" id="CADCWN010000402">
    <property type="protein sequence ID" value="CAA9590424.1"/>
    <property type="molecule type" value="Genomic_DNA"/>
</dbReference>
<dbReference type="PANTHER" id="PTHR34297">
    <property type="entry name" value="HYPOTHETICAL CYTOSOLIC PROTEIN-RELATED"/>
    <property type="match status" value="1"/>
</dbReference>
<comment type="similarity">
    <text evidence="1">Belongs to the asp23 family.</text>
</comment>
<evidence type="ECO:0000313" key="2">
    <source>
        <dbReference type="EMBL" id="CAA9590424.1"/>
    </source>
</evidence>
<dbReference type="Pfam" id="PF03780">
    <property type="entry name" value="Asp23"/>
    <property type="match status" value="1"/>
</dbReference>
<gene>
    <name evidence="2" type="ORF">AVDCRST_MAG18-5021</name>
</gene>
<name>A0A6J4VZM0_9BACT</name>
<evidence type="ECO:0000256" key="1">
    <source>
        <dbReference type="ARBA" id="ARBA00005721"/>
    </source>
</evidence>
<reference evidence="2" key="1">
    <citation type="submission" date="2020-02" db="EMBL/GenBank/DDBJ databases">
        <authorList>
            <person name="Meier V. D."/>
        </authorList>
    </citation>
    <scope>NUCLEOTIDE SEQUENCE</scope>
    <source>
        <strain evidence="2">AVDCRST_MAG18</strain>
    </source>
</reference>
<sequence length="127" mass="13521">MDESDGAATVLPTPALGRVLIAPAVLAQIVERSTLGVPGVAAMCSRHPRFDRLRGRALGEHQPPSGVHVRVDDDTVHAEIAIVARAEANIFALGQRIQREVGEALEHMVGMAVGEINVYVDDVRGRG</sequence>